<evidence type="ECO:0000313" key="2">
    <source>
        <dbReference type="EMBL" id="KKS05882.1"/>
    </source>
</evidence>
<dbReference type="EMBL" id="LCBF01000039">
    <property type="protein sequence ID" value="KKS05882.1"/>
    <property type="molecule type" value="Genomic_DNA"/>
</dbReference>
<name>A0A0G0W1S0_UNCKA</name>
<accession>A0A0G0W1S0</accession>
<feature type="transmembrane region" description="Helical" evidence="1">
    <location>
        <begin position="35"/>
        <end position="59"/>
    </location>
</feature>
<evidence type="ECO:0000313" key="3">
    <source>
        <dbReference type="Proteomes" id="UP000034544"/>
    </source>
</evidence>
<gene>
    <name evidence="2" type="ORF">UU59_C0039G0008</name>
</gene>
<dbReference type="Proteomes" id="UP000034544">
    <property type="component" value="Unassembled WGS sequence"/>
</dbReference>
<dbReference type="AlphaFoldDB" id="A0A0G0W1S0"/>
<keyword evidence="1" id="KW-0812">Transmembrane</keyword>
<comment type="caution">
    <text evidence="2">The sequence shown here is derived from an EMBL/GenBank/DDBJ whole genome shotgun (WGS) entry which is preliminary data.</text>
</comment>
<evidence type="ECO:0000256" key="1">
    <source>
        <dbReference type="SAM" id="Phobius"/>
    </source>
</evidence>
<keyword evidence="1" id="KW-0472">Membrane</keyword>
<protein>
    <submittedName>
        <fullName evidence="2">Uncharacterized protein</fullName>
    </submittedName>
</protein>
<proteinExistence type="predicted"/>
<keyword evidence="1" id="KW-1133">Transmembrane helix</keyword>
<organism evidence="2 3">
    <name type="scientific">candidate division WWE3 bacterium GW2011_GWE1_41_27</name>
    <dbReference type="NCBI Taxonomy" id="1619131"/>
    <lineage>
        <taxon>Bacteria</taxon>
        <taxon>Katanobacteria</taxon>
    </lineage>
</organism>
<feature type="transmembrane region" description="Helical" evidence="1">
    <location>
        <begin position="6"/>
        <end position="28"/>
    </location>
</feature>
<reference evidence="2 3" key="1">
    <citation type="journal article" date="2015" name="Nature">
        <title>rRNA introns, odd ribosomes, and small enigmatic genomes across a large radiation of phyla.</title>
        <authorList>
            <person name="Brown C.T."/>
            <person name="Hug L.A."/>
            <person name="Thomas B.C."/>
            <person name="Sharon I."/>
            <person name="Castelle C.J."/>
            <person name="Singh A."/>
            <person name="Wilkins M.J."/>
            <person name="Williams K.H."/>
            <person name="Banfield J.F."/>
        </authorList>
    </citation>
    <scope>NUCLEOTIDE SEQUENCE [LARGE SCALE GENOMIC DNA]</scope>
</reference>
<sequence length="181" mass="20413">MDKKSVLSLQTQFIISAVVGVVFLAAVVERSAVNAVFIVLAALLGTLVLDLEYPLYAYFFEPEKGFSKNFKNYIKDKDYMGALKYVFYNRGDVVDKSLNSALFQIIFAVLTVLVAYTSTSRIVTALVFSIFANSIFKMWEHYFSGHADEWFWALKNKPDKKGVILYSAAMIVVLIVSFLIV</sequence>
<feature type="transmembrane region" description="Helical" evidence="1">
    <location>
        <begin position="97"/>
        <end position="116"/>
    </location>
</feature>
<feature type="transmembrane region" description="Helical" evidence="1">
    <location>
        <begin position="163"/>
        <end position="180"/>
    </location>
</feature>